<protein>
    <submittedName>
        <fullName evidence="5">Helix-turn-helix domain-containing protein</fullName>
    </submittedName>
</protein>
<name>A0ABT7Y5J2_9VIBR</name>
<evidence type="ECO:0000256" key="1">
    <source>
        <dbReference type="ARBA" id="ARBA00023015"/>
    </source>
</evidence>
<accession>A0ABT7Y5J2</accession>
<evidence type="ECO:0000259" key="4">
    <source>
        <dbReference type="PROSITE" id="PS01124"/>
    </source>
</evidence>
<sequence>MSKSIKPVRLILGEPCRAIEPPLVQEEPFLEPHRHEYWEVVWCLDDSGHQSIDFVDYDNKKGRFFTISPGQVHKSDTVGSNVRLLVFAHGFVETNTRSTQLVDRVFSTQKQQLPYLDISEESEHYLVPIFNMIKDECARKELCDWPLVESLINSFLRYMLKFAIQTDEKGKERDPRVALVIDLIEKHYTKEKKCQFYADSLALTNKRINEIVKADLGKTVTQLIHDRIMLEANRDLVFSTKTIKTIAFELGFEDPAYFSRFYRSQMNESPAEFRLRCVDSTTL</sequence>
<dbReference type="SUPFAM" id="SSF46689">
    <property type="entry name" value="Homeodomain-like"/>
    <property type="match status" value="1"/>
</dbReference>
<reference evidence="5" key="1">
    <citation type="submission" date="2024-05" db="EMBL/GenBank/DDBJ databases">
        <title>Genome Sequences of Four Agar- Degrading Marine Bacteria.</title>
        <authorList>
            <person name="Phillips E.K."/>
            <person name="Shaffer J.C."/>
            <person name="Henson M.W."/>
            <person name="Temperton B."/>
            <person name="Thrash C.J."/>
            <person name="Martin M.O."/>
        </authorList>
    </citation>
    <scope>NUCLEOTIDE SEQUENCE</scope>
    <source>
        <strain evidence="5">EKP203</strain>
    </source>
</reference>
<comment type="caution">
    <text evidence="5">The sequence shown here is derived from an EMBL/GenBank/DDBJ whole genome shotgun (WGS) entry which is preliminary data.</text>
</comment>
<dbReference type="Pfam" id="PF12833">
    <property type="entry name" value="HTH_18"/>
    <property type="match status" value="1"/>
</dbReference>
<organism evidence="5 6">
    <name type="scientific">Vibrio agarivorans</name>
    <dbReference type="NCBI Taxonomy" id="153622"/>
    <lineage>
        <taxon>Bacteria</taxon>
        <taxon>Pseudomonadati</taxon>
        <taxon>Pseudomonadota</taxon>
        <taxon>Gammaproteobacteria</taxon>
        <taxon>Vibrionales</taxon>
        <taxon>Vibrionaceae</taxon>
        <taxon>Vibrio</taxon>
    </lineage>
</organism>
<evidence type="ECO:0000256" key="3">
    <source>
        <dbReference type="ARBA" id="ARBA00023163"/>
    </source>
</evidence>
<keyword evidence="6" id="KW-1185">Reference proteome</keyword>
<feature type="domain" description="HTH araC/xylS-type" evidence="4">
    <location>
        <begin position="178"/>
        <end position="276"/>
    </location>
</feature>
<dbReference type="PANTHER" id="PTHR43280">
    <property type="entry name" value="ARAC-FAMILY TRANSCRIPTIONAL REGULATOR"/>
    <property type="match status" value="1"/>
</dbReference>
<dbReference type="InterPro" id="IPR020449">
    <property type="entry name" value="Tscrpt_reg_AraC-type_HTH"/>
</dbReference>
<dbReference type="PROSITE" id="PS01124">
    <property type="entry name" value="HTH_ARAC_FAMILY_2"/>
    <property type="match status" value="1"/>
</dbReference>
<dbReference type="SUPFAM" id="SSF51215">
    <property type="entry name" value="Regulatory protein AraC"/>
    <property type="match status" value="1"/>
</dbReference>
<gene>
    <name evidence="5" type="ORF">QWJ08_18450</name>
</gene>
<dbReference type="SMART" id="SM00342">
    <property type="entry name" value="HTH_ARAC"/>
    <property type="match status" value="1"/>
</dbReference>
<dbReference type="InterPro" id="IPR018060">
    <property type="entry name" value="HTH_AraC"/>
</dbReference>
<keyword evidence="3" id="KW-0804">Transcription</keyword>
<keyword evidence="2" id="KW-0238">DNA-binding</keyword>
<evidence type="ECO:0000313" key="5">
    <source>
        <dbReference type="EMBL" id="MDN2483328.1"/>
    </source>
</evidence>
<dbReference type="PANTHER" id="PTHR43280:SF32">
    <property type="entry name" value="TRANSCRIPTIONAL REGULATORY PROTEIN"/>
    <property type="match status" value="1"/>
</dbReference>
<evidence type="ECO:0000256" key="2">
    <source>
        <dbReference type="ARBA" id="ARBA00023125"/>
    </source>
</evidence>
<dbReference type="InterPro" id="IPR037923">
    <property type="entry name" value="HTH-like"/>
</dbReference>
<dbReference type="Gene3D" id="1.10.10.60">
    <property type="entry name" value="Homeodomain-like"/>
    <property type="match status" value="1"/>
</dbReference>
<dbReference type="EMBL" id="JAUEOZ010000002">
    <property type="protein sequence ID" value="MDN2483328.1"/>
    <property type="molecule type" value="Genomic_DNA"/>
</dbReference>
<dbReference type="InterPro" id="IPR009057">
    <property type="entry name" value="Homeodomain-like_sf"/>
</dbReference>
<evidence type="ECO:0000313" key="6">
    <source>
        <dbReference type="Proteomes" id="UP001169719"/>
    </source>
</evidence>
<dbReference type="RefSeq" id="WP_289963388.1">
    <property type="nucleotide sequence ID" value="NZ_JAUEOZ010000002.1"/>
</dbReference>
<keyword evidence="1" id="KW-0805">Transcription regulation</keyword>
<proteinExistence type="predicted"/>
<dbReference type="PRINTS" id="PR00032">
    <property type="entry name" value="HTHARAC"/>
</dbReference>
<dbReference type="Proteomes" id="UP001169719">
    <property type="component" value="Unassembled WGS sequence"/>
</dbReference>